<evidence type="ECO:0000313" key="4">
    <source>
        <dbReference type="EMBL" id="HDK37769.1"/>
    </source>
</evidence>
<dbReference type="Proteomes" id="UP000885822">
    <property type="component" value="Unassembled WGS sequence"/>
</dbReference>
<dbReference type="GO" id="GO:0016772">
    <property type="term" value="F:transferase activity, transferring phosphorus-containing groups"/>
    <property type="evidence" value="ECO:0007669"/>
    <property type="project" value="InterPro"/>
</dbReference>
<dbReference type="PANTHER" id="PTHR46244:SF3">
    <property type="entry name" value="PHOSPHOENOLPYRUVATE-PROTEIN PHOSPHOTRANSFERASE"/>
    <property type="match status" value="1"/>
</dbReference>
<feature type="non-terminal residue" evidence="4">
    <location>
        <position position="189"/>
    </location>
</feature>
<dbReference type="InterPro" id="IPR036637">
    <property type="entry name" value="Phosphohistidine_dom_sf"/>
</dbReference>
<dbReference type="Gene3D" id="3.50.30.10">
    <property type="entry name" value="Phosphohistidine domain"/>
    <property type="match status" value="1"/>
</dbReference>
<name>A0A831KCC0_9GAMM</name>
<protein>
    <submittedName>
        <fullName evidence="4">Phosphoenolpyruvate--protein phosphotransferase</fullName>
    </submittedName>
</protein>
<keyword evidence="2" id="KW-0808">Transferase</keyword>
<gene>
    <name evidence="4" type="ORF">ENG92_01975</name>
</gene>
<comment type="similarity">
    <text evidence="1">Belongs to the PEP-utilizing enzyme family.</text>
</comment>
<dbReference type="InterPro" id="IPR008731">
    <property type="entry name" value="PTS_EIN"/>
</dbReference>
<accession>A0A831KCC0</accession>
<dbReference type="InterPro" id="IPR036618">
    <property type="entry name" value="PtsI_HPr-bd_sf"/>
</dbReference>
<dbReference type="PANTHER" id="PTHR46244">
    <property type="entry name" value="PHOSPHOENOLPYRUVATE-PROTEIN PHOSPHOTRANSFERASE"/>
    <property type="match status" value="1"/>
</dbReference>
<dbReference type="GO" id="GO:0009401">
    <property type="term" value="P:phosphoenolpyruvate-dependent sugar phosphotransferase system"/>
    <property type="evidence" value="ECO:0007669"/>
    <property type="project" value="InterPro"/>
</dbReference>
<dbReference type="EMBL" id="DRCV01000090">
    <property type="protein sequence ID" value="HDK37769.1"/>
    <property type="molecule type" value="Genomic_DNA"/>
</dbReference>
<dbReference type="AlphaFoldDB" id="A0A831KCC0"/>
<dbReference type="Gene3D" id="1.10.274.10">
    <property type="entry name" value="PtsI, HPr-binding domain"/>
    <property type="match status" value="1"/>
</dbReference>
<dbReference type="Pfam" id="PF05524">
    <property type="entry name" value="PEP-utilisers_N"/>
    <property type="match status" value="1"/>
</dbReference>
<evidence type="ECO:0000259" key="3">
    <source>
        <dbReference type="Pfam" id="PF05524"/>
    </source>
</evidence>
<evidence type="ECO:0000256" key="2">
    <source>
        <dbReference type="ARBA" id="ARBA00022679"/>
    </source>
</evidence>
<sequence>MTLAIQGIGVATNINTAIGTVLMLSRSGIQAEPGMVPPSEIDTEIKRFFAAVKQAARQLQKIREQIPEDTPPDIIEFIDTHLLMLEDKAIAEAPAQTIRDEGCSAEWALQLRRDQLMRVFEDMEDAYLRTRKDDLDHVVNRILLVLQGGKDHDPIEMSGHIIVSEELTPADIITLHHRGAIGFVTEYGS</sequence>
<proteinExistence type="inferred from homology"/>
<organism evidence="4">
    <name type="scientific">Thiolapillus brandeum</name>
    <dbReference type="NCBI Taxonomy" id="1076588"/>
    <lineage>
        <taxon>Bacteria</taxon>
        <taxon>Pseudomonadati</taxon>
        <taxon>Pseudomonadota</taxon>
        <taxon>Gammaproteobacteria</taxon>
        <taxon>Chromatiales</taxon>
        <taxon>Sedimenticolaceae</taxon>
        <taxon>Thiolapillus</taxon>
    </lineage>
</organism>
<comment type="caution">
    <text evidence="4">The sequence shown here is derived from an EMBL/GenBank/DDBJ whole genome shotgun (WGS) entry which is preliminary data.</text>
</comment>
<dbReference type="SUPFAM" id="SSF52009">
    <property type="entry name" value="Phosphohistidine domain"/>
    <property type="match status" value="1"/>
</dbReference>
<dbReference type="InterPro" id="IPR050499">
    <property type="entry name" value="PEP-utilizing_PTS_enzyme"/>
</dbReference>
<reference evidence="4" key="1">
    <citation type="journal article" date="2020" name="mSystems">
        <title>Genome- and Community-Level Interaction Insights into Carbon Utilization and Element Cycling Functions of Hydrothermarchaeota in Hydrothermal Sediment.</title>
        <authorList>
            <person name="Zhou Z."/>
            <person name="Liu Y."/>
            <person name="Xu W."/>
            <person name="Pan J."/>
            <person name="Luo Z.H."/>
            <person name="Li M."/>
        </authorList>
    </citation>
    <scope>NUCLEOTIDE SEQUENCE [LARGE SCALE GENOMIC DNA]</scope>
    <source>
        <strain evidence="4">HyVt-26</strain>
    </source>
</reference>
<dbReference type="SUPFAM" id="SSF47831">
    <property type="entry name" value="Enzyme I of the PEP:sugar phosphotransferase system HPr-binding (sub)domain"/>
    <property type="match status" value="1"/>
</dbReference>
<evidence type="ECO:0000256" key="1">
    <source>
        <dbReference type="ARBA" id="ARBA00007837"/>
    </source>
</evidence>
<feature type="domain" description="Phosphotransferase system enzyme I N-terminal" evidence="3">
    <location>
        <begin position="9"/>
        <end position="131"/>
    </location>
</feature>